<reference evidence="1" key="1">
    <citation type="journal article" date="2015" name="Nature">
        <title>Complex archaea that bridge the gap between prokaryotes and eukaryotes.</title>
        <authorList>
            <person name="Spang A."/>
            <person name="Saw J.H."/>
            <person name="Jorgensen S.L."/>
            <person name="Zaremba-Niedzwiedzka K."/>
            <person name="Martijn J."/>
            <person name="Lind A.E."/>
            <person name="van Eijk R."/>
            <person name="Schleper C."/>
            <person name="Guy L."/>
            <person name="Ettema T.J."/>
        </authorList>
    </citation>
    <scope>NUCLEOTIDE SEQUENCE</scope>
</reference>
<sequence length="118" mass="13735">MKITLTENEMKDLTTTGRLLKMLRLRFPDAEFKIEGEHMDKSTIELIQKKSRVLTKALHLEETNPEIAAIEFLKSATLEYEIFQKIGDFTNLESAFWSMLKIVQLETKLDVSELMKVQ</sequence>
<gene>
    <name evidence="1" type="ORF">LCGC14_0195510</name>
</gene>
<dbReference type="EMBL" id="LAZR01000084">
    <property type="protein sequence ID" value="KKN93718.1"/>
    <property type="molecule type" value="Genomic_DNA"/>
</dbReference>
<protein>
    <submittedName>
        <fullName evidence="1">Uncharacterized protein</fullName>
    </submittedName>
</protein>
<name>A0A0F9XND5_9ZZZZ</name>
<proteinExistence type="predicted"/>
<organism evidence="1">
    <name type="scientific">marine sediment metagenome</name>
    <dbReference type="NCBI Taxonomy" id="412755"/>
    <lineage>
        <taxon>unclassified sequences</taxon>
        <taxon>metagenomes</taxon>
        <taxon>ecological metagenomes</taxon>
    </lineage>
</organism>
<dbReference type="AlphaFoldDB" id="A0A0F9XND5"/>
<evidence type="ECO:0000313" key="1">
    <source>
        <dbReference type="EMBL" id="KKN93718.1"/>
    </source>
</evidence>
<comment type="caution">
    <text evidence="1">The sequence shown here is derived from an EMBL/GenBank/DDBJ whole genome shotgun (WGS) entry which is preliminary data.</text>
</comment>
<accession>A0A0F9XND5</accession>